<proteinExistence type="predicted"/>
<evidence type="ECO:0000259" key="1">
    <source>
        <dbReference type="Pfam" id="PF04101"/>
    </source>
</evidence>
<accession>A0ABV8I6Z6</accession>
<dbReference type="EMBL" id="JBHSBM010000013">
    <property type="protein sequence ID" value="MFC4058765.1"/>
    <property type="molecule type" value="Genomic_DNA"/>
</dbReference>
<feature type="domain" description="Glycosyl transferase family 28 C-terminal" evidence="1">
    <location>
        <begin position="68"/>
        <end position="143"/>
    </location>
</feature>
<organism evidence="2 3">
    <name type="scientific">Planomonospora corallina</name>
    <dbReference type="NCBI Taxonomy" id="1806052"/>
    <lineage>
        <taxon>Bacteria</taxon>
        <taxon>Bacillati</taxon>
        <taxon>Actinomycetota</taxon>
        <taxon>Actinomycetes</taxon>
        <taxon>Streptosporangiales</taxon>
        <taxon>Streptosporangiaceae</taxon>
        <taxon>Planomonospora</taxon>
    </lineage>
</organism>
<dbReference type="Proteomes" id="UP001595850">
    <property type="component" value="Unassembled WGS sequence"/>
</dbReference>
<reference evidence="3" key="1">
    <citation type="journal article" date="2019" name="Int. J. Syst. Evol. Microbiol.">
        <title>The Global Catalogue of Microorganisms (GCM) 10K type strain sequencing project: providing services to taxonomists for standard genome sequencing and annotation.</title>
        <authorList>
            <consortium name="The Broad Institute Genomics Platform"/>
            <consortium name="The Broad Institute Genome Sequencing Center for Infectious Disease"/>
            <person name="Wu L."/>
            <person name="Ma J."/>
        </authorList>
    </citation>
    <scope>NUCLEOTIDE SEQUENCE [LARGE SCALE GENOMIC DNA]</scope>
    <source>
        <strain evidence="3">TBRC 4489</strain>
    </source>
</reference>
<comment type="caution">
    <text evidence="2">The sequence shown here is derived from an EMBL/GenBank/DDBJ whole genome shotgun (WGS) entry which is preliminary data.</text>
</comment>
<evidence type="ECO:0000313" key="3">
    <source>
        <dbReference type="Proteomes" id="UP001595850"/>
    </source>
</evidence>
<protein>
    <submittedName>
        <fullName evidence="2">Glycosyltransferase</fullName>
    </submittedName>
</protein>
<dbReference type="SUPFAM" id="SSF53756">
    <property type="entry name" value="UDP-Glycosyltransferase/glycogen phosphorylase"/>
    <property type="match status" value="1"/>
</dbReference>
<sequence>MGERTSTDDRPLVLVTAGTDHHPFHRLGDWVGRWLADRGGTVRCVVQHGASRAVRGAECHEMLPHGELRSLMEEAAAVVCQGGPGGITEARSAGRLPIVVPRTARLGEHVDDHQLRFAEVMAAGGRIALAGSAEELAAHLDAALADPARYRVVPDGGAGPAATTLLFGKLIGELVARPRGVSSRRSRRRSSRS</sequence>
<dbReference type="Pfam" id="PF04101">
    <property type="entry name" value="Glyco_tran_28_C"/>
    <property type="match status" value="1"/>
</dbReference>
<name>A0ABV8I6Z6_9ACTN</name>
<gene>
    <name evidence="2" type="ORF">ACFOWE_10695</name>
</gene>
<evidence type="ECO:0000313" key="2">
    <source>
        <dbReference type="EMBL" id="MFC4058765.1"/>
    </source>
</evidence>
<dbReference type="Gene3D" id="3.40.50.2000">
    <property type="entry name" value="Glycogen Phosphorylase B"/>
    <property type="match status" value="1"/>
</dbReference>
<dbReference type="InterPro" id="IPR007235">
    <property type="entry name" value="Glyco_trans_28_C"/>
</dbReference>
<dbReference type="RefSeq" id="WP_377287067.1">
    <property type="nucleotide sequence ID" value="NZ_JBHSBM010000013.1"/>
</dbReference>
<keyword evidence="3" id="KW-1185">Reference proteome</keyword>